<dbReference type="NCBIfam" id="TIGR00369">
    <property type="entry name" value="unchar_dom_1"/>
    <property type="match status" value="1"/>
</dbReference>
<evidence type="ECO:0000256" key="2">
    <source>
        <dbReference type="ARBA" id="ARBA00022801"/>
    </source>
</evidence>
<sequence length="139" mass="15286">MARNVAAVNRIIALLTGDKSFNRHFRTIQAVSVTDDCLRCRFQVTQAEANSFGTLHGGFISGAVDFISSVDLVAYGHHKHVTVNLAIECHKPAILNSWIKVDSQVLNIGKRLAFCDVKFVDEESGKLLACGSHTKFLLE</sequence>
<proteinExistence type="inferred from homology"/>
<dbReference type="InterPro" id="IPR039298">
    <property type="entry name" value="ACOT13"/>
</dbReference>
<dbReference type="InterPro" id="IPR006683">
    <property type="entry name" value="Thioestr_dom"/>
</dbReference>
<dbReference type="KEGG" id="ovi:T265_11993"/>
<dbReference type="STRING" id="6198.A0A074YWS3"/>
<dbReference type="Pfam" id="PF03061">
    <property type="entry name" value="4HBT"/>
    <property type="match status" value="1"/>
</dbReference>
<dbReference type="SUPFAM" id="SSF54637">
    <property type="entry name" value="Thioesterase/thiol ester dehydrase-isomerase"/>
    <property type="match status" value="1"/>
</dbReference>
<dbReference type="Gene3D" id="3.10.129.10">
    <property type="entry name" value="Hotdog Thioesterase"/>
    <property type="match status" value="1"/>
</dbReference>
<dbReference type="InterPro" id="IPR029069">
    <property type="entry name" value="HotDog_dom_sf"/>
</dbReference>
<evidence type="ECO:0000313" key="4">
    <source>
        <dbReference type="Proteomes" id="UP000054324"/>
    </source>
</evidence>
<keyword evidence="2" id="KW-0378">Hydrolase</keyword>
<gene>
    <name evidence="3" type="ORF">T265_11993</name>
</gene>
<protein>
    <submittedName>
        <fullName evidence="3">Uncharacterized protein</fullName>
    </submittedName>
</protein>
<dbReference type="CDD" id="cd03443">
    <property type="entry name" value="PaaI_thioesterase"/>
    <property type="match status" value="1"/>
</dbReference>
<dbReference type="CTD" id="20326161"/>
<dbReference type="PANTHER" id="PTHR21660">
    <property type="entry name" value="THIOESTERASE SUPERFAMILY MEMBER-RELATED"/>
    <property type="match status" value="1"/>
</dbReference>
<dbReference type="PANTHER" id="PTHR21660:SF1">
    <property type="entry name" value="ACYL-COENZYME A THIOESTERASE 13"/>
    <property type="match status" value="1"/>
</dbReference>
<keyword evidence="4" id="KW-1185">Reference proteome</keyword>
<comment type="similarity">
    <text evidence="1">Belongs to the thioesterase PaaI family.</text>
</comment>
<dbReference type="AlphaFoldDB" id="A0A074YWS3"/>
<evidence type="ECO:0000256" key="1">
    <source>
        <dbReference type="ARBA" id="ARBA00008324"/>
    </source>
</evidence>
<dbReference type="EMBL" id="KL597322">
    <property type="protein sequence ID" value="KER19123.1"/>
    <property type="molecule type" value="Genomic_DNA"/>
</dbReference>
<dbReference type="Proteomes" id="UP000054324">
    <property type="component" value="Unassembled WGS sequence"/>
</dbReference>
<dbReference type="OrthoDB" id="46529at2759"/>
<accession>A0A074YWS3</accession>
<dbReference type="GeneID" id="20326161"/>
<evidence type="ECO:0000313" key="3">
    <source>
        <dbReference type="EMBL" id="KER19123.1"/>
    </source>
</evidence>
<name>A0A074YWS3_OPIVI</name>
<reference evidence="3 4" key="1">
    <citation type="submission" date="2013-11" db="EMBL/GenBank/DDBJ databases">
        <title>Opisthorchis viverrini - life in the bile duct.</title>
        <authorList>
            <person name="Young N.D."/>
            <person name="Nagarajan N."/>
            <person name="Lin S.J."/>
            <person name="Korhonen P.K."/>
            <person name="Jex A.R."/>
            <person name="Hall R.S."/>
            <person name="Safavi-Hemami H."/>
            <person name="Kaewkong W."/>
            <person name="Bertrand D."/>
            <person name="Gao S."/>
            <person name="Seet Q."/>
            <person name="Wongkham S."/>
            <person name="Teh B.T."/>
            <person name="Wongkham C."/>
            <person name="Intapan P.M."/>
            <person name="Maleewong W."/>
            <person name="Yang X."/>
            <person name="Hu M."/>
            <person name="Wang Z."/>
            <person name="Hofmann A."/>
            <person name="Sternberg P.W."/>
            <person name="Tan P."/>
            <person name="Wang J."/>
            <person name="Gasser R.B."/>
        </authorList>
    </citation>
    <scope>NUCLEOTIDE SEQUENCE [LARGE SCALE GENOMIC DNA]</scope>
</reference>
<dbReference type="InterPro" id="IPR003736">
    <property type="entry name" value="PAAI_dom"/>
</dbReference>
<dbReference type="RefSeq" id="XP_009177128.1">
    <property type="nucleotide sequence ID" value="XM_009178864.1"/>
</dbReference>
<organism evidence="3 4">
    <name type="scientific">Opisthorchis viverrini</name>
    <name type="common">Southeast Asian liver fluke</name>
    <dbReference type="NCBI Taxonomy" id="6198"/>
    <lineage>
        <taxon>Eukaryota</taxon>
        <taxon>Metazoa</taxon>
        <taxon>Spiralia</taxon>
        <taxon>Lophotrochozoa</taxon>
        <taxon>Platyhelminthes</taxon>
        <taxon>Trematoda</taxon>
        <taxon>Digenea</taxon>
        <taxon>Opisthorchiida</taxon>
        <taxon>Opisthorchiata</taxon>
        <taxon>Opisthorchiidae</taxon>
        <taxon>Opisthorchis</taxon>
    </lineage>
</organism>
<dbReference type="GO" id="GO:0047617">
    <property type="term" value="F:fatty acyl-CoA hydrolase activity"/>
    <property type="evidence" value="ECO:0007669"/>
    <property type="project" value="InterPro"/>
</dbReference>